<feature type="domain" description="Enoyl reductase (ER)" evidence="1">
    <location>
        <begin position="8"/>
        <end position="331"/>
    </location>
</feature>
<dbReference type="SUPFAM" id="SSF51735">
    <property type="entry name" value="NAD(P)-binding Rossmann-fold domains"/>
    <property type="match status" value="1"/>
</dbReference>
<accession>A0A0D6XPT8</accession>
<dbReference type="AlphaFoldDB" id="A0A0D6XPT8"/>
<dbReference type="Pfam" id="PF13602">
    <property type="entry name" value="ADH_zinc_N_2"/>
    <property type="match status" value="1"/>
</dbReference>
<dbReference type="GO" id="GO:0016491">
    <property type="term" value="F:oxidoreductase activity"/>
    <property type="evidence" value="ECO:0007669"/>
    <property type="project" value="InterPro"/>
</dbReference>
<dbReference type="SUPFAM" id="SSF50129">
    <property type="entry name" value="GroES-like"/>
    <property type="match status" value="1"/>
</dbReference>
<dbReference type="Proteomes" id="UP000032366">
    <property type="component" value="Unassembled WGS sequence"/>
</dbReference>
<gene>
    <name evidence="3" type="ORF">NCTC13832_00025</name>
    <name evidence="2" type="ORF">TP70_04890</name>
</gene>
<protein>
    <submittedName>
        <fullName evidence="3">Alcohol dehydrogenase</fullName>
    </submittedName>
    <submittedName>
        <fullName evidence="2">Oxidoreductase</fullName>
    </submittedName>
</protein>
<keyword evidence="4" id="KW-1185">Reference proteome</keyword>
<dbReference type="InterPro" id="IPR036291">
    <property type="entry name" value="NAD(P)-bd_dom_sf"/>
</dbReference>
<evidence type="ECO:0000259" key="1">
    <source>
        <dbReference type="SMART" id="SM00829"/>
    </source>
</evidence>
<evidence type="ECO:0000313" key="5">
    <source>
        <dbReference type="Proteomes" id="UP000254100"/>
    </source>
</evidence>
<name>A0A0D6XPT8_9STAP</name>
<dbReference type="PANTHER" id="PTHR11695:SF294">
    <property type="entry name" value="RETICULON-4-INTERACTING PROTEIN 1, MITOCHONDRIAL"/>
    <property type="match status" value="1"/>
</dbReference>
<dbReference type="InterPro" id="IPR020843">
    <property type="entry name" value="ER"/>
</dbReference>
<reference evidence="2 4" key="1">
    <citation type="submission" date="2015-01" db="EMBL/GenBank/DDBJ databases">
        <authorList>
            <person name="Guo J."/>
        </authorList>
    </citation>
    <scope>NUCLEOTIDE SEQUENCE [LARGE SCALE GENOMIC DNA]</scope>
    <source>
        <strain evidence="2 4">DSM 22147</strain>
    </source>
</reference>
<dbReference type="OrthoDB" id="9792162at2"/>
<organism evidence="3 5">
    <name type="scientific">Staphylococcus microti</name>
    <dbReference type="NCBI Taxonomy" id="569857"/>
    <lineage>
        <taxon>Bacteria</taxon>
        <taxon>Bacillati</taxon>
        <taxon>Bacillota</taxon>
        <taxon>Bacilli</taxon>
        <taxon>Bacillales</taxon>
        <taxon>Staphylococcaceae</taxon>
        <taxon>Staphylococcus</taxon>
    </lineage>
</organism>
<dbReference type="InterPro" id="IPR050700">
    <property type="entry name" value="YIM1/Zinc_Alcohol_DH_Fams"/>
</dbReference>
<dbReference type="Gene3D" id="3.40.50.720">
    <property type="entry name" value="NAD(P)-binding Rossmann-like Domain"/>
    <property type="match status" value="1"/>
</dbReference>
<proteinExistence type="predicted"/>
<evidence type="ECO:0000313" key="3">
    <source>
        <dbReference type="EMBL" id="SUM56396.1"/>
    </source>
</evidence>
<dbReference type="RefSeq" id="WP_044359859.1">
    <property type="nucleotide sequence ID" value="NZ_JXWY01000033.1"/>
</dbReference>
<dbReference type="PANTHER" id="PTHR11695">
    <property type="entry name" value="ALCOHOL DEHYDROGENASE RELATED"/>
    <property type="match status" value="1"/>
</dbReference>
<sequence length="343" mass="37917">MKAVQLEKYNKDLKVKVNEVDVPTIQPNEVLVKVAYAAINPLEKLTITGSVKLIQDYPKPFTLGNELTGTVVKVGESVKDVALGEAIYTRLPIEKIGAFAEYVAVDAQYIAPLPKNLDFQTGAAAPLTGLTAYQVLTEELKAESGKTVFISGGSGSFGQMAVPIAKSMGLKVIISGNPRLKETFIAKGVDQYIDYTTENYWEVLSHVDYVIDTLGPNEFDRELSIMKPGGTIVSLINAPNKAFAEKHGLSKVKTLLFGIAGRKFDRKAKAKGMTYRFIFVRADGKQLKDITNMIEREHIVPDVDPQTFTIDHIDQALDYTFNQRTKGKVLLQFDAEMERKIHG</sequence>
<dbReference type="CDD" id="cd05289">
    <property type="entry name" value="MDR_like_2"/>
    <property type="match status" value="1"/>
</dbReference>
<dbReference type="Pfam" id="PF08240">
    <property type="entry name" value="ADH_N"/>
    <property type="match status" value="1"/>
</dbReference>
<dbReference type="EMBL" id="UHDT01000001">
    <property type="protein sequence ID" value="SUM56396.1"/>
    <property type="molecule type" value="Genomic_DNA"/>
</dbReference>
<dbReference type="InterPro" id="IPR013154">
    <property type="entry name" value="ADH-like_N"/>
</dbReference>
<dbReference type="InterPro" id="IPR011032">
    <property type="entry name" value="GroES-like_sf"/>
</dbReference>
<reference evidence="3 5" key="2">
    <citation type="submission" date="2018-06" db="EMBL/GenBank/DDBJ databases">
        <authorList>
            <consortium name="Pathogen Informatics"/>
            <person name="Doyle S."/>
        </authorList>
    </citation>
    <scope>NUCLEOTIDE SEQUENCE [LARGE SCALE GENOMIC DNA]</scope>
    <source>
        <strain evidence="3 5">NCTC13832</strain>
    </source>
</reference>
<evidence type="ECO:0000313" key="4">
    <source>
        <dbReference type="Proteomes" id="UP000032366"/>
    </source>
</evidence>
<dbReference type="SMART" id="SM00829">
    <property type="entry name" value="PKS_ER"/>
    <property type="match status" value="1"/>
</dbReference>
<evidence type="ECO:0000313" key="2">
    <source>
        <dbReference type="EMBL" id="KIX90819.1"/>
    </source>
</evidence>
<dbReference type="Proteomes" id="UP000254100">
    <property type="component" value="Unassembled WGS sequence"/>
</dbReference>
<dbReference type="STRING" id="569857.TP70_04890"/>
<dbReference type="EMBL" id="JXWY01000033">
    <property type="protein sequence ID" value="KIX90819.1"/>
    <property type="molecule type" value="Genomic_DNA"/>
</dbReference>
<dbReference type="Gene3D" id="3.90.180.10">
    <property type="entry name" value="Medium-chain alcohol dehydrogenases, catalytic domain"/>
    <property type="match status" value="1"/>
</dbReference>